<dbReference type="VEuPathDB" id="FungiDB:SDRG_05549"/>
<dbReference type="InParanoid" id="T0QRH1"/>
<dbReference type="GeneID" id="19946276"/>
<dbReference type="Proteomes" id="UP000030762">
    <property type="component" value="Unassembled WGS sequence"/>
</dbReference>
<protein>
    <submittedName>
        <fullName evidence="2">Uncharacterized protein</fullName>
    </submittedName>
</protein>
<gene>
    <name evidence="2" type="ORF">SDRG_05549</name>
</gene>
<accession>T0QRH1</accession>
<feature type="region of interest" description="Disordered" evidence="1">
    <location>
        <begin position="40"/>
        <end position="66"/>
    </location>
</feature>
<organism evidence="2 3">
    <name type="scientific">Saprolegnia diclina (strain VS20)</name>
    <dbReference type="NCBI Taxonomy" id="1156394"/>
    <lineage>
        <taxon>Eukaryota</taxon>
        <taxon>Sar</taxon>
        <taxon>Stramenopiles</taxon>
        <taxon>Oomycota</taxon>
        <taxon>Saprolegniomycetes</taxon>
        <taxon>Saprolegniales</taxon>
        <taxon>Saprolegniaceae</taxon>
        <taxon>Saprolegnia</taxon>
    </lineage>
</organism>
<keyword evidence="3" id="KW-1185">Reference proteome</keyword>
<feature type="compositionally biased region" description="Low complexity" evidence="1">
    <location>
        <begin position="44"/>
        <end position="55"/>
    </location>
</feature>
<dbReference type="RefSeq" id="XP_008609493.1">
    <property type="nucleotide sequence ID" value="XM_008611271.1"/>
</dbReference>
<dbReference type="EMBL" id="JH767145">
    <property type="protein sequence ID" value="EQC37331.1"/>
    <property type="molecule type" value="Genomic_DNA"/>
</dbReference>
<sequence>MSCLLSDVTELTMDPSWRAQAIPAMDITLVGEADFASSGVMSRPATAPSAPATIPNDAAPYVGGPNATEDAIDDVVEDFEWLPPINVNLIHDEKTPIRVYA</sequence>
<proteinExistence type="predicted"/>
<evidence type="ECO:0000256" key="1">
    <source>
        <dbReference type="SAM" id="MobiDB-lite"/>
    </source>
</evidence>
<reference evidence="2 3" key="1">
    <citation type="submission" date="2012-04" db="EMBL/GenBank/DDBJ databases">
        <title>The Genome Sequence of Saprolegnia declina VS20.</title>
        <authorList>
            <consortium name="The Broad Institute Genome Sequencing Platform"/>
            <person name="Russ C."/>
            <person name="Nusbaum C."/>
            <person name="Tyler B."/>
            <person name="van West P."/>
            <person name="Dieguez-Uribeondo J."/>
            <person name="de Bruijn I."/>
            <person name="Tripathy S."/>
            <person name="Jiang R."/>
            <person name="Young S.K."/>
            <person name="Zeng Q."/>
            <person name="Gargeya S."/>
            <person name="Fitzgerald M."/>
            <person name="Haas B."/>
            <person name="Abouelleil A."/>
            <person name="Alvarado L."/>
            <person name="Arachchi H.M."/>
            <person name="Berlin A."/>
            <person name="Chapman S.B."/>
            <person name="Goldberg J."/>
            <person name="Griggs A."/>
            <person name="Gujja S."/>
            <person name="Hansen M."/>
            <person name="Howarth C."/>
            <person name="Imamovic A."/>
            <person name="Larimer J."/>
            <person name="McCowen C."/>
            <person name="Montmayeur A."/>
            <person name="Murphy C."/>
            <person name="Neiman D."/>
            <person name="Pearson M."/>
            <person name="Priest M."/>
            <person name="Roberts A."/>
            <person name="Saif S."/>
            <person name="Shea T."/>
            <person name="Sisk P."/>
            <person name="Sykes S."/>
            <person name="Wortman J."/>
            <person name="Nusbaum C."/>
            <person name="Birren B."/>
        </authorList>
    </citation>
    <scope>NUCLEOTIDE SEQUENCE [LARGE SCALE GENOMIC DNA]</scope>
    <source>
        <strain evidence="2 3">VS20</strain>
    </source>
</reference>
<dbReference type="AlphaFoldDB" id="T0QRH1"/>
<evidence type="ECO:0000313" key="3">
    <source>
        <dbReference type="Proteomes" id="UP000030762"/>
    </source>
</evidence>
<name>T0QRH1_SAPDV</name>
<evidence type="ECO:0000313" key="2">
    <source>
        <dbReference type="EMBL" id="EQC37331.1"/>
    </source>
</evidence>